<evidence type="ECO:0000256" key="1">
    <source>
        <dbReference type="SAM" id="MobiDB-lite"/>
    </source>
</evidence>
<evidence type="ECO:0000313" key="3">
    <source>
        <dbReference type="Proteomes" id="UP000076552"/>
    </source>
</evidence>
<dbReference type="AlphaFoldDB" id="A0A161WLP4"/>
<organism evidence="2 3">
    <name type="scientific">Colletotrichum tofieldiae</name>
    <dbReference type="NCBI Taxonomy" id="708197"/>
    <lineage>
        <taxon>Eukaryota</taxon>
        <taxon>Fungi</taxon>
        <taxon>Dikarya</taxon>
        <taxon>Ascomycota</taxon>
        <taxon>Pezizomycotina</taxon>
        <taxon>Sordariomycetes</taxon>
        <taxon>Hypocreomycetidae</taxon>
        <taxon>Glomerellales</taxon>
        <taxon>Glomerellaceae</taxon>
        <taxon>Colletotrichum</taxon>
        <taxon>Colletotrichum spaethianum species complex</taxon>
    </lineage>
</organism>
<protein>
    <submittedName>
        <fullName evidence="2">Integrase core domain protein</fullName>
    </submittedName>
</protein>
<name>A0A161WLP4_9PEZI</name>
<feature type="compositionally biased region" description="Basic residues" evidence="1">
    <location>
        <begin position="39"/>
        <end position="49"/>
    </location>
</feature>
<comment type="caution">
    <text evidence="2">The sequence shown here is derived from an EMBL/GenBank/DDBJ whole genome shotgun (WGS) entry which is preliminary data.</text>
</comment>
<accession>A0A161WLP4</accession>
<gene>
    <name evidence="2" type="ORF">CT0861_11846</name>
</gene>
<dbReference type="STRING" id="708197.A0A161WLP4"/>
<evidence type="ECO:0000313" key="2">
    <source>
        <dbReference type="EMBL" id="KZL72016.1"/>
    </source>
</evidence>
<feature type="region of interest" description="Disordered" evidence="1">
    <location>
        <begin position="28"/>
        <end position="59"/>
    </location>
</feature>
<dbReference type="EMBL" id="LFIV01000063">
    <property type="protein sequence ID" value="KZL72016.1"/>
    <property type="molecule type" value="Genomic_DNA"/>
</dbReference>
<keyword evidence="3" id="KW-1185">Reference proteome</keyword>
<proteinExistence type="predicted"/>
<reference evidence="2 3" key="1">
    <citation type="submission" date="2015-06" db="EMBL/GenBank/DDBJ databases">
        <title>Survival trade-offs in plant roots during colonization by closely related pathogenic and mutualistic fungi.</title>
        <authorList>
            <person name="Hacquard S."/>
            <person name="Kracher B."/>
            <person name="Hiruma K."/>
            <person name="Weinman A."/>
            <person name="Muench P."/>
            <person name="Garrido Oter R."/>
            <person name="Ver Loren van Themaat E."/>
            <person name="Dallerey J.-F."/>
            <person name="Damm U."/>
            <person name="Henrissat B."/>
            <person name="Lespinet O."/>
            <person name="Thon M."/>
            <person name="Kemen E."/>
            <person name="McHardy A.C."/>
            <person name="Schulze-Lefert P."/>
            <person name="O'Connell R.J."/>
        </authorList>
    </citation>
    <scope>NUCLEOTIDE SEQUENCE [LARGE SCALE GENOMIC DNA]</scope>
    <source>
        <strain evidence="2 3">0861</strain>
    </source>
</reference>
<sequence length="289" mass="32951">MVNSPTQFHATHVKPYYQDNTIQVATNLDVAQPTPQPQPRKRERPKKGQRTAVQQSPRTNAAYLSQKEKDHQDLAIKLRLDNVITTPGAPYKESDSIKIDALISQEVFSFIRYNPQEHNHIRIYRTRIYKTYSEHHKNDLGITESTYNPCLLHTTEGPDNFSITAMQTDNTLSFVTAPFSQKEEEELIQKGLHAKPKTIMSQSQDVDFNSGRICSHDKGIAFTQKGQVKQLHTVNTNAYNAHQQYISQRARGAYLTSICQPKASYDLSVAAQTKQPEKKDIKTLNIRLQ</sequence>
<dbReference type="Proteomes" id="UP000076552">
    <property type="component" value="Unassembled WGS sequence"/>
</dbReference>